<feature type="repeat" description="TPR" evidence="1">
    <location>
        <begin position="253"/>
        <end position="286"/>
    </location>
</feature>
<dbReference type="SMART" id="SM00028">
    <property type="entry name" value="TPR"/>
    <property type="match status" value="5"/>
</dbReference>
<dbReference type="PANTHER" id="PTHR23082">
    <property type="entry name" value="TRANSCRIPTION INITIATION FACTOR IIIC TFIIIC , POLYPEPTIDE 3-RELATED"/>
    <property type="match status" value="1"/>
</dbReference>
<evidence type="ECO:0000256" key="2">
    <source>
        <dbReference type="SAM" id="MobiDB-lite"/>
    </source>
</evidence>
<dbReference type="InterPro" id="IPR039340">
    <property type="entry name" value="Tfc4/TFIIIC-102/Sfc4"/>
</dbReference>
<feature type="compositionally biased region" description="Acidic residues" evidence="2">
    <location>
        <begin position="51"/>
        <end position="60"/>
    </location>
</feature>
<dbReference type="GO" id="GO:0006383">
    <property type="term" value="P:transcription by RNA polymerase III"/>
    <property type="evidence" value="ECO:0007669"/>
    <property type="project" value="InterPro"/>
</dbReference>
<organism evidence="3 4">
    <name type="scientific">Polypedilum vanderplanki</name>
    <name type="common">Sleeping chironomid midge</name>
    <dbReference type="NCBI Taxonomy" id="319348"/>
    <lineage>
        <taxon>Eukaryota</taxon>
        <taxon>Metazoa</taxon>
        <taxon>Ecdysozoa</taxon>
        <taxon>Arthropoda</taxon>
        <taxon>Hexapoda</taxon>
        <taxon>Insecta</taxon>
        <taxon>Pterygota</taxon>
        <taxon>Neoptera</taxon>
        <taxon>Endopterygota</taxon>
        <taxon>Diptera</taxon>
        <taxon>Nematocera</taxon>
        <taxon>Chironomoidea</taxon>
        <taxon>Chironomidae</taxon>
        <taxon>Chironominae</taxon>
        <taxon>Polypedilum</taxon>
        <taxon>Polypedilum</taxon>
    </lineage>
</organism>
<dbReference type="SUPFAM" id="SSF48452">
    <property type="entry name" value="TPR-like"/>
    <property type="match status" value="2"/>
</dbReference>
<keyword evidence="4" id="KW-1185">Reference proteome</keyword>
<evidence type="ECO:0000313" key="3">
    <source>
        <dbReference type="EMBL" id="KAG5680796.1"/>
    </source>
</evidence>
<dbReference type="AlphaFoldDB" id="A0A9J6CFF1"/>
<comment type="caution">
    <text evidence="3">The sequence shown here is derived from an EMBL/GenBank/DDBJ whole genome shotgun (WGS) entry which is preliminary data.</text>
</comment>
<dbReference type="Gene3D" id="1.25.40.10">
    <property type="entry name" value="Tetratricopeptide repeat domain"/>
    <property type="match status" value="3"/>
</dbReference>
<dbReference type="GO" id="GO:0000127">
    <property type="term" value="C:transcription factor TFIIIC complex"/>
    <property type="evidence" value="ECO:0007669"/>
    <property type="project" value="TreeGrafter"/>
</dbReference>
<proteinExistence type="predicted"/>
<gene>
    <name evidence="3" type="ORF">PVAND_010282</name>
</gene>
<evidence type="ECO:0008006" key="5">
    <source>
        <dbReference type="Google" id="ProtNLM"/>
    </source>
</evidence>
<feature type="region of interest" description="Disordered" evidence="2">
    <location>
        <begin position="51"/>
        <end position="106"/>
    </location>
</feature>
<evidence type="ECO:0000256" key="1">
    <source>
        <dbReference type="PROSITE-ProRule" id="PRU00339"/>
    </source>
</evidence>
<dbReference type="OrthoDB" id="151490at2759"/>
<feature type="region of interest" description="Disordered" evidence="2">
    <location>
        <begin position="141"/>
        <end position="175"/>
    </location>
</feature>
<accession>A0A9J6CFF1</accession>
<evidence type="ECO:0000313" key="4">
    <source>
        <dbReference type="Proteomes" id="UP001107558"/>
    </source>
</evidence>
<keyword evidence="1" id="KW-0802">TPR repeat</keyword>
<dbReference type="Proteomes" id="UP001107558">
    <property type="component" value="Chromosome 1"/>
</dbReference>
<name>A0A9J6CFF1_POLVA</name>
<reference evidence="3" key="1">
    <citation type="submission" date="2021-03" db="EMBL/GenBank/DDBJ databases">
        <title>Chromosome level genome of the anhydrobiotic midge Polypedilum vanderplanki.</title>
        <authorList>
            <person name="Yoshida Y."/>
            <person name="Kikawada T."/>
            <person name="Gusev O."/>
        </authorList>
    </citation>
    <scope>NUCLEOTIDE SEQUENCE</scope>
    <source>
        <strain evidence="3">NIAS01</strain>
        <tissue evidence="3">Whole body or cell culture</tissue>
    </source>
</reference>
<feature type="compositionally biased region" description="Basic residues" evidence="2">
    <location>
        <begin position="91"/>
        <end position="106"/>
    </location>
</feature>
<sequence>MEEIEVSEKFKKIIIEEVEQNTLTEAELAEFVQPDEIPILNKDEEEEVFAFGSDDDDSIGDSEIYANSSSEEDANSAKKTKLSISNDEKKITKKTSKPATRRSRKKTVLPEKFNSLFLEKFMSGEISYSDYANRIGDMSFDDDNSDGDESDASTSTIRKFKKRTRKQKEKAEIHHAKKIKRQLPPALQGVMGQANLCFARGDREMAEKLCLEIIRQEPMAAEPFITLSQIYENVDDQKYLDLQMIAAHVNSTAVQWVQVAEIFLERNNFKQASYCYAKATRCDPKNLSYRIKRLEILKMLGDEKHVLHCTFCMLGFIPKEDHKFLISQAKWVAQKYHEEGLITKSLDAMLKAYKKVPEHFTTEDVHSLIELLMHNKQFFKCLDVLISHTGLTVKIKQKGKETADFSELYIPNDMLMDLRTKMCICLINLNAMNLITQLIDNALHYIDVEKGGDCYIDIAEALILKEEYLNALRLLDPLIKSKSFSLAAVWLKHAECLRVLNRYPEAIVSYKKVVELSHHIEARLTLAALLKFEGRMIESLDALTQDPQTEIMSTELLKEKCLLLKDLGKIDEYLQNGYMMLLRHCIHYRSRQEVQIVSNFTKTSDRLNELKNLRKNREEVIDDVDSPEFSKTDEPTVSDDWNFFCDLIKTAWSHKKYVQLQRISFAGMSSRRLQLHVRTIDFMGVIACLFNKEEFYGYNKIREFLSSDRERPRFWNLFNLIAYVTHDTRYHRFMLRLFDRCTPYSTNIPPLVYLMIANYCLLSNSYKYAISHYDEIYRKFQLPMVAMILAILYSQIANQKYTNGKQSLLLQAIQYMEKYRKTREPEASAEILYNTGRLYHQMGIVSVAKDYYEKALKSTHPLIEQHPEILDLKREIAYNLHIIYKQSGNKHMARKILYEHIVV</sequence>
<dbReference type="EMBL" id="JADBJN010000001">
    <property type="protein sequence ID" value="KAG5680796.1"/>
    <property type="molecule type" value="Genomic_DNA"/>
</dbReference>
<protein>
    <recommendedName>
        <fullName evidence="5">General transcription factor 3C polypeptide 3</fullName>
    </recommendedName>
</protein>
<dbReference type="InterPro" id="IPR011990">
    <property type="entry name" value="TPR-like_helical_dom_sf"/>
</dbReference>
<dbReference type="PANTHER" id="PTHR23082:SF0">
    <property type="entry name" value="GENERAL TRANSCRIPTION FACTOR 3C POLYPEPTIDE 3"/>
    <property type="match status" value="1"/>
</dbReference>
<dbReference type="PROSITE" id="PS50005">
    <property type="entry name" value="TPR"/>
    <property type="match status" value="1"/>
</dbReference>
<feature type="compositionally biased region" description="Acidic residues" evidence="2">
    <location>
        <begin position="141"/>
        <end position="151"/>
    </location>
</feature>
<feature type="compositionally biased region" description="Basic residues" evidence="2">
    <location>
        <begin position="158"/>
        <end position="168"/>
    </location>
</feature>
<dbReference type="InterPro" id="IPR019734">
    <property type="entry name" value="TPR_rpt"/>
</dbReference>